<dbReference type="FunFam" id="3.40.30.10:FF:000013">
    <property type="entry name" value="Blast:Protein SCO1 homolog, mitochondrial"/>
    <property type="match status" value="1"/>
</dbReference>
<protein>
    <submittedName>
        <fullName evidence="7">Protein SCO1/2</fullName>
    </submittedName>
</protein>
<dbReference type="PANTHER" id="PTHR12151">
    <property type="entry name" value="ELECTRON TRANSPORT PROTIN SCO1/SENC FAMILY MEMBER"/>
    <property type="match status" value="1"/>
</dbReference>
<feature type="binding site" evidence="3">
    <location>
        <position position="83"/>
    </location>
    <ligand>
        <name>Cu cation</name>
        <dbReference type="ChEBI" id="CHEBI:23378"/>
    </ligand>
</feature>
<evidence type="ECO:0000256" key="4">
    <source>
        <dbReference type="PIRSR" id="PIRSR603782-2"/>
    </source>
</evidence>
<evidence type="ECO:0000313" key="7">
    <source>
        <dbReference type="EMBL" id="SDO17280.1"/>
    </source>
</evidence>
<gene>
    <name evidence="7" type="ORF">SAMN05192530_10449</name>
</gene>
<dbReference type="Gene3D" id="3.40.30.10">
    <property type="entry name" value="Glutaredoxin"/>
    <property type="match status" value="1"/>
</dbReference>
<dbReference type="Pfam" id="PF02630">
    <property type="entry name" value="SCO1-SenC"/>
    <property type="match status" value="1"/>
</dbReference>
<evidence type="ECO:0000256" key="5">
    <source>
        <dbReference type="SAM" id="MobiDB-lite"/>
    </source>
</evidence>
<feature type="region of interest" description="Disordered" evidence="5">
    <location>
        <begin position="202"/>
        <end position="234"/>
    </location>
</feature>
<feature type="compositionally biased region" description="Basic and acidic residues" evidence="5">
    <location>
        <begin position="202"/>
        <end position="217"/>
    </location>
</feature>
<feature type="binding site" evidence="3">
    <location>
        <position position="79"/>
    </location>
    <ligand>
        <name>Cu cation</name>
        <dbReference type="ChEBI" id="CHEBI:23378"/>
    </ligand>
</feature>
<feature type="disulfide bond" description="Redox-active" evidence="4">
    <location>
        <begin position="79"/>
        <end position="83"/>
    </location>
</feature>
<keyword evidence="3" id="KW-0479">Metal-binding</keyword>
<dbReference type="Proteomes" id="UP000198793">
    <property type="component" value="Unassembled WGS sequence"/>
</dbReference>
<dbReference type="EMBL" id="FNIT01000004">
    <property type="protein sequence ID" value="SDO17280.1"/>
    <property type="molecule type" value="Genomic_DNA"/>
</dbReference>
<evidence type="ECO:0000313" key="8">
    <source>
        <dbReference type="Proteomes" id="UP000198793"/>
    </source>
</evidence>
<dbReference type="SUPFAM" id="SSF52833">
    <property type="entry name" value="Thioredoxin-like"/>
    <property type="match status" value="1"/>
</dbReference>
<evidence type="ECO:0000259" key="6">
    <source>
        <dbReference type="PROSITE" id="PS51352"/>
    </source>
</evidence>
<dbReference type="InterPro" id="IPR036249">
    <property type="entry name" value="Thioredoxin-like_sf"/>
</dbReference>
<keyword evidence="4" id="KW-1015">Disulfide bond</keyword>
<organism evidence="7 8">
    <name type="scientific">Aureimonas jatrophae</name>
    <dbReference type="NCBI Taxonomy" id="1166073"/>
    <lineage>
        <taxon>Bacteria</taxon>
        <taxon>Pseudomonadati</taxon>
        <taxon>Pseudomonadota</taxon>
        <taxon>Alphaproteobacteria</taxon>
        <taxon>Hyphomicrobiales</taxon>
        <taxon>Aurantimonadaceae</taxon>
        <taxon>Aureimonas</taxon>
    </lineage>
</organism>
<evidence type="ECO:0000256" key="3">
    <source>
        <dbReference type="PIRSR" id="PIRSR603782-1"/>
    </source>
</evidence>
<dbReference type="PROSITE" id="PS51352">
    <property type="entry name" value="THIOREDOXIN_2"/>
    <property type="match status" value="1"/>
</dbReference>
<keyword evidence="8" id="KW-1185">Reference proteome</keyword>
<feature type="binding site" evidence="3">
    <location>
        <position position="167"/>
    </location>
    <ligand>
        <name>Cu cation</name>
        <dbReference type="ChEBI" id="CHEBI:23378"/>
    </ligand>
</feature>
<keyword evidence="2 3" id="KW-0186">Copper</keyword>
<feature type="domain" description="Thioredoxin" evidence="6">
    <location>
        <begin position="29"/>
        <end position="206"/>
    </location>
</feature>
<proteinExistence type="inferred from homology"/>
<dbReference type="RefSeq" id="WP_244492575.1">
    <property type="nucleotide sequence ID" value="NZ_FNIT01000004.1"/>
</dbReference>
<dbReference type="GO" id="GO:0046872">
    <property type="term" value="F:metal ion binding"/>
    <property type="evidence" value="ECO:0007669"/>
    <property type="project" value="UniProtKB-KW"/>
</dbReference>
<sequence>MNLRTVRIALWGAVVVVAAGALVGAAWTLPGGVSAPAAGTSAAVPIGGEFALVDEDGKPRTWSGFRGKPVAVFFGFTHCPDICPTTLGELSVLLADLGPRSDGLQVVLVSGDPERDTPEVLNAYLQSFDPRILGLTGTEAEVDRAFDAFKAYRRKVPTEGGDYTIDHSAGVYLYDRDGGFVGTLDMHEDARIRREKVERLLERPGDAATRDSGRRAAEAGNVSKGEAIATGANG</sequence>
<dbReference type="CDD" id="cd02968">
    <property type="entry name" value="SCO"/>
    <property type="match status" value="1"/>
</dbReference>
<evidence type="ECO:0000256" key="2">
    <source>
        <dbReference type="ARBA" id="ARBA00023008"/>
    </source>
</evidence>
<dbReference type="InterPro" id="IPR003782">
    <property type="entry name" value="SCO1/SenC"/>
</dbReference>
<dbReference type="PANTHER" id="PTHR12151:SF25">
    <property type="entry name" value="LINALOOL DEHYDRATASE_ISOMERASE DOMAIN-CONTAINING PROTEIN"/>
    <property type="match status" value="1"/>
</dbReference>
<reference evidence="7 8" key="1">
    <citation type="submission" date="2016-10" db="EMBL/GenBank/DDBJ databases">
        <authorList>
            <person name="de Groot N.N."/>
        </authorList>
    </citation>
    <scope>NUCLEOTIDE SEQUENCE [LARGE SCALE GENOMIC DNA]</scope>
    <source>
        <strain evidence="8">L7-484,KACC 16230,DSM 25025</strain>
    </source>
</reference>
<dbReference type="AlphaFoldDB" id="A0A1H0HDW4"/>
<dbReference type="InterPro" id="IPR013766">
    <property type="entry name" value="Thioredoxin_domain"/>
</dbReference>
<accession>A0A1H0HDW4</accession>
<comment type="similarity">
    <text evidence="1">Belongs to the SCO1/2 family.</text>
</comment>
<name>A0A1H0HDW4_9HYPH</name>
<evidence type="ECO:0000256" key="1">
    <source>
        <dbReference type="ARBA" id="ARBA00010996"/>
    </source>
</evidence>
<dbReference type="STRING" id="1166073.SAMN05192530_10449"/>